<accession>H6LJJ8</accession>
<evidence type="ECO:0000313" key="7">
    <source>
        <dbReference type="Proteomes" id="UP000007177"/>
    </source>
</evidence>
<organism evidence="6 7">
    <name type="scientific">Acetobacterium woodii (strain ATCC 29683 / DSM 1030 / JCM 2381 / KCTC 1655 / WB1)</name>
    <dbReference type="NCBI Taxonomy" id="931626"/>
    <lineage>
        <taxon>Bacteria</taxon>
        <taxon>Bacillati</taxon>
        <taxon>Bacillota</taxon>
        <taxon>Clostridia</taxon>
        <taxon>Eubacteriales</taxon>
        <taxon>Eubacteriaceae</taxon>
        <taxon>Acetobacterium</taxon>
    </lineage>
</organism>
<evidence type="ECO:0000256" key="3">
    <source>
        <dbReference type="ARBA" id="ARBA00023125"/>
    </source>
</evidence>
<keyword evidence="1" id="KW-0678">Repressor</keyword>
<dbReference type="InterPro" id="IPR047057">
    <property type="entry name" value="MerR_fam"/>
</dbReference>
<dbReference type="eggNOG" id="COG0789">
    <property type="taxonomic scope" value="Bacteria"/>
</dbReference>
<dbReference type="PANTHER" id="PTHR30204">
    <property type="entry name" value="REDOX-CYCLING DRUG-SENSING TRANSCRIPTIONAL ACTIVATOR SOXR"/>
    <property type="match status" value="1"/>
</dbReference>
<dbReference type="SUPFAM" id="SSF55136">
    <property type="entry name" value="Probable bacterial effector-binding domain"/>
    <property type="match status" value="1"/>
</dbReference>
<keyword evidence="2" id="KW-0805">Transcription regulation</keyword>
<evidence type="ECO:0000256" key="2">
    <source>
        <dbReference type="ARBA" id="ARBA00023015"/>
    </source>
</evidence>
<dbReference type="STRING" id="931626.Awo_c31980"/>
<dbReference type="InterPro" id="IPR000551">
    <property type="entry name" value="MerR-type_HTH_dom"/>
</dbReference>
<dbReference type="Gene3D" id="3.20.80.10">
    <property type="entry name" value="Regulatory factor, effector binding domain"/>
    <property type="match status" value="1"/>
</dbReference>
<proteinExistence type="predicted"/>
<dbReference type="InterPro" id="IPR011256">
    <property type="entry name" value="Reg_factor_effector_dom_sf"/>
</dbReference>
<dbReference type="PANTHER" id="PTHR30204:SF69">
    <property type="entry name" value="MERR-FAMILY TRANSCRIPTIONAL REGULATOR"/>
    <property type="match status" value="1"/>
</dbReference>
<reference evidence="7" key="1">
    <citation type="submission" date="2011-07" db="EMBL/GenBank/DDBJ databases">
        <title>Complete genome sequence of Acetobacterium woodii.</title>
        <authorList>
            <person name="Poehlein A."/>
            <person name="Schmidt S."/>
            <person name="Kaster A.-K."/>
            <person name="Goenrich M."/>
            <person name="Vollmers J."/>
            <person name="Thuermer A."/>
            <person name="Gottschalk G."/>
            <person name="Thauer R.K."/>
            <person name="Daniel R."/>
            <person name="Mueller V."/>
        </authorList>
    </citation>
    <scope>NUCLEOTIDE SEQUENCE [LARGE SCALE GENOMIC DNA]</scope>
    <source>
        <strain evidence="7">ATCC 29683 / DSM 1030 / JCM 2381 / KCTC 1655 / WB1</strain>
    </source>
</reference>
<keyword evidence="4" id="KW-0804">Transcription</keyword>
<sequence length="280" mass="32271">MNNDKLLSIGEVVKICKVSHKTLRYYDQLGLLKPALVNQDNHYRFYKKAQITRLTTIKQLQDLGISLEDINTFYHQDTPENIFDSLNNLLATQETHLKNEITLLSDKLKKVQMMKSHYAEITADLSGNTPETMIIKKLPARTIIYEEYHGDYRSSIFRDTYKMILDRIQEQGLDFSDLCSPPLAIKTSFENSQQVNLKIGYAIKSPSGFDDFHKITLSAGYYAGILHKGNYHSLQQLTFNGLFNEVSNQSTRLEIYYLSEVTTDLMDLFLTEVQIFINSI</sequence>
<dbReference type="SUPFAM" id="SSF46955">
    <property type="entry name" value="Putative DNA-binding domain"/>
    <property type="match status" value="1"/>
</dbReference>
<evidence type="ECO:0000256" key="1">
    <source>
        <dbReference type="ARBA" id="ARBA00022491"/>
    </source>
</evidence>
<dbReference type="OrthoDB" id="9773308at2"/>
<dbReference type="RefSeq" id="WP_014357522.1">
    <property type="nucleotide sequence ID" value="NC_016894.1"/>
</dbReference>
<evidence type="ECO:0000256" key="4">
    <source>
        <dbReference type="ARBA" id="ARBA00023163"/>
    </source>
</evidence>
<reference evidence="6 7" key="2">
    <citation type="journal article" date="2012" name="PLoS ONE">
        <title>An ancient pathway combining carbon dioxide fixation with the generation and utilization of a sodium ion gradient for ATP synthesis.</title>
        <authorList>
            <person name="Poehlein A."/>
            <person name="Schmidt S."/>
            <person name="Kaster A.K."/>
            <person name="Goenrich M."/>
            <person name="Vollmers J."/>
            <person name="Thurmer A."/>
            <person name="Bertsch J."/>
            <person name="Schuchmann K."/>
            <person name="Voigt B."/>
            <person name="Hecker M."/>
            <person name="Daniel R."/>
            <person name="Thauer R.K."/>
            <person name="Gottschalk G."/>
            <person name="Muller V."/>
        </authorList>
    </citation>
    <scope>NUCLEOTIDE SEQUENCE [LARGE SCALE GENOMIC DNA]</scope>
    <source>
        <strain evidence="7">ATCC 29683 / DSM 1030 / JCM 2381 / KCTC 1655 / WB1</strain>
    </source>
</reference>
<gene>
    <name evidence="6" type="ordered locus">Awo_c31980</name>
</gene>
<dbReference type="Proteomes" id="UP000007177">
    <property type="component" value="Chromosome"/>
</dbReference>
<dbReference type="KEGG" id="awo:Awo_c31980"/>
<name>H6LJJ8_ACEWD</name>
<dbReference type="HOGENOM" id="CLU_065103_0_0_9"/>
<keyword evidence="3" id="KW-0238">DNA-binding</keyword>
<dbReference type="Pfam" id="PF13411">
    <property type="entry name" value="MerR_1"/>
    <property type="match status" value="1"/>
</dbReference>
<protein>
    <submittedName>
        <fullName evidence="6">Transcriptional regulator MerR family</fullName>
    </submittedName>
</protein>
<dbReference type="Gene3D" id="1.10.1660.10">
    <property type="match status" value="1"/>
</dbReference>
<dbReference type="PROSITE" id="PS50937">
    <property type="entry name" value="HTH_MERR_2"/>
    <property type="match status" value="1"/>
</dbReference>
<keyword evidence="7" id="KW-1185">Reference proteome</keyword>
<evidence type="ECO:0000313" key="6">
    <source>
        <dbReference type="EMBL" id="AFA49926.1"/>
    </source>
</evidence>
<feature type="domain" description="HTH merR-type" evidence="5">
    <location>
        <begin position="6"/>
        <end position="76"/>
    </location>
</feature>
<dbReference type="SMART" id="SM00422">
    <property type="entry name" value="HTH_MERR"/>
    <property type="match status" value="1"/>
</dbReference>
<evidence type="ECO:0000259" key="5">
    <source>
        <dbReference type="PROSITE" id="PS50937"/>
    </source>
</evidence>
<dbReference type="EMBL" id="CP002987">
    <property type="protein sequence ID" value="AFA49926.1"/>
    <property type="molecule type" value="Genomic_DNA"/>
</dbReference>
<dbReference type="GO" id="GO:0003700">
    <property type="term" value="F:DNA-binding transcription factor activity"/>
    <property type="evidence" value="ECO:0007669"/>
    <property type="project" value="InterPro"/>
</dbReference>
<dbReference type="eggNOG" id="COG4978">
    <property type="taxonomic scope" value="Bacteria"/>
</dbReference>
<dbReference type="AlphaFoldDB" id="H6LJJ8"/>
<dbReference type="GO" id="GO:0003677">
    <property type="term" value="F:DNA binding"/>
    <property type="evidence" value="ECO:0007669"/>
    <property type="project" value="UniProtKB-KW"/>
</dbReference>
<dbReference type="InterPro" id="IPR009061">
    <property type="entry name" value="DNA-bd_dom_put_sf"/>
</dbReference>